<dbReference type="GO" id="GO:0008233">
    <property type="term" value="F:peptidase activity"/>
    <property type="evidence" value="ECO:0007669"/>
    <property type="project" value="UniProtKB-KW"/>
</dbReference>
<dbReference type="GO" id="GO:0006508">
    <property type="term" value="P:proteolysis"/>
    <property type="evidence" value="ECO:0007669"/>
    <property type="project" value="UniProtKB-KW"/>
</dbReference>
<keyword evidence="4" id="KW-1185">Reference proteome</keyword>
<feature type="transmembrane region" description="Helical" evidence="1">
    <location>
        <begin position="12"/>
        <end position="31"/>
    </location>
</feature>
<feature type="transmembrane region" description="Helical" evidence="1">
    <location>
        <begin position="97"/>
        <end position="115"/>
    </location>
</feature>
<feature type="domain" description="CAAX prenyl protease 2/Lysostaphin resistance protein A-like" evidence="2">
    <location>
        <begin position="55"/>
        <end position="158"/>
    </location>
</feature>
<keyword evidence="3" id="KW-0378">Hydrolase</keyword>
<evidence type="ECO:0000256" key="1">
    <source>
        <dbReference type="SAM" id="Phobius"/>
    </source>
</evidence>
<evidence type="ECO:0000259" key="2">
    <source>
        <dbReference type="Pfam" id="PF02517"/>
    </source>
</evidence>
<dbReference type="InterPro" id="IPR003675">
    <property type="entry name" value="Rce1/LyrA-like_dom"/>
</dbReference>
<keyword evidence="1" id="KW-1133">Transmembrane helix</keyword>
<feature type="transmembrane region" description="Helical" evidence="1">
    <location>
        <begin position="121"/>
        <end position="139"/>
    </location>
</feature>
<feature type="transmembrane region" description="Helical" evidence="1">
    <location>
        <begin position="146"/>
        <end position="164"/>
    </location>
</feature>
<sequence>MIDKLKSLGRVKPLFSTVLCFAGLVSSAFLWNRAAQYTEKTVQPIILPKDYVHNILFLAGTVILACYEEIVFRLFLPERAHCIALHLRQKRKTAHGLQSMLYAAAEAIPIILFALGHRYLGLYAALNAFTCAVILRVCMLVNERSLVPGCTAHILYNLTVFFILTH</sequence>
<evidence type="ECO:0000313" key="3">
    <source>
        <dbReference type="EMBL" id="ERJ93426.1"/>
    </source>
</evidence>
<dbReference type="EMBL" id="AWVH01000025">
    <property type="protein sequence ID" value="ERJ93426.1"/>
    <property type="molecule type" value="Genomic_DNA"/>
</dbReference>
<gene>
    <name evidence="3" type="ORF">HMPREF9193_00892</name>
</gene>
<feature type="transmembrane region" description="Helical" evidence="1">
    <location>
        <begin position="51"/>
        <end position="76"/>
    </location>
</feature>
<comment type="caution">
    <text evidence="3">The sequence shown here is derived from an EMBL/GenBank/DDBJ whole genome shotgun (WGS) entry which is preliminary data.</text>
</comment>
<accession>A0ABN0NZL2</accession>
<name>A0ABN0NZL2_TRELE</name>
<dbReference type="Pfam" id="PF02517">
    <property type="entry name" value="Rce1-like"/>
    <property type="match status" value="1"/>
</dbReference>
<dbReference type="Proteomes" id="UP000016649">
    <property type="component" value="Unassembled WGS sequence"/>
</dbReference>
<keyword evidence="3" id="KW-0645">Protease</keyword>
<reference evidence="3 4" key="1">
    <citation type="submission" date="2013-08" db="EMBL/GenBank/DDBJ databases">
        <authorList>
            <person name="Weinstock G."/>
            <person name="Sodergren E."/>
            <person name="Wylie T."/>
            <person name="Fulton L."/>
            <person name="Fulton R."/>
            <person name="Fronick C."/>
            <person name="O'Laughlin M."/>
            <person name="Godfrey J."/>
            <person name="Miner T."/>
            <person name="Herter B."/>
            <person name="Appelbaum E."/>
            <person name="Cordes M."/>
            <person name="Lek S."/>
            <person name="Wollam A."/>
            <person name="Pepin K.H."/>
            <person name="Palsikar V.B."/>
            <person name="Mitreva M."/>
            <person name="Wilson R.K."/>
        </authorList>
    </citation>
    <scope>NUCLEOTIDE SEQUENCE [LARGE SCALE GENOMIC DNA]</scope>
    <source>
        <strain evidence="3 4">ATCC 700332</strain>
    </source>
</reference>
<organism evidence="3 4">
    <name type="scientific">Treponema lecithinolyticum ATCC 700332</name>
    <dbReference type="NCBI Taxonomy" id="1321815"/>
    <lineage>
        <taxon>Bacteria</taxon>
        <taxon>Pseudomonadati</taxon>
        <taxon>Spirochaetota</taxon>
        <taxon>Spirochaetia</taxon>
        <taxon>Spirochaetales</taxon>
        <taxon>Treponemataceae</taxon>
        <taxon>Treponema</taxon>
    </lineage>
</organism>
<protein>
    <submittedName>
        <fullName evidence="3">CAAX amino terminal protease family protein</fullName>
    </submittedName>
</protein>
<keyword evidence="1" id="KW-0812">Transmembrane</keyword>
<proteinExistence type="predicted"/>
<evidence type="ECO:0000313" key="4">
    <source>
        <dbReference type="Proteomes" id="UP000016649"/>
    </source>
</evidence>
<keyword evidence="1" id="KW-0472">Membrane</keyword>